<evidence type="ECO:0000256" key="10">
    <source>
        <dbReference type="SAM" id="Phobius"/>
    </source>
</evidence>
<keyword evidence="9 10" id="KW-0472">Membrane</keyword>
<evidence type="ECO:0000256" key="6">
    <source>
        <dbReference type="ARBA" id="ARBA00022958"/>
    </source>
</evidence>
<protein>
    <submittedName>
        <fullName evidence="11">Trk system potassium uptake protein TrkH</fullName>
    </submittedName>
</protein>
<evidence type="ECO:0000313" key="12">
    <source>
        <dbReference type="Proteomes" id="UP000245412"/>
    </source>
</evidence>
<gene>
    <name evidence="11" type="ORF">C7383_103144</name>
</gene>
<evidence type="ECO:0000256" key="2">
    <source>
        <dbReference type="ARBA" id="ARBA00022448"/>
    </source>
</evidence>
<dbReference type="NCBIfam" id="TIGR00933">
    <property type="entry name" value="2a38"/>
    <property type="match status" value="1"/>
</dbReference>
<accession>A0AB73T6V8</accession>
<dbReference type="GO" id="GO:0015379">
    <property type="term" value="F:potassium:chloride symporter activity"/>
    <property type="evidence" value="ECO:0007669"/>
    <property type="project" value="InterPro"/>
</dbReference>
<feature type="transmembrane region" description="Helical" evidence="10">
    <location>
        <begin position="43"/>
        <end position="62"/>
    </location>
</feature>
<keyword evidence="2" id="KW-0813">Transport</keyword>
<keyword evidence="6" id="KW-0630">Potassium</keyword>
<dbReference type="InterPro" id="IPR003445">
    <property type="entry name" value="Cat_transpt"/>
</dbReference>
<keyword evidence="4" id="KW-0633">Potassium transport</keyword>
<feature type="transmembrane region" description="Helical" evidence="10">
    <location>
        <begin position="233"/>
        <end position="251"/>
    </location>
</feature>
<keyword evidence="3" id="KW-1003">Cell membrane</keyword>
<evidence type="ECO:0000256" key="7">
    <source>
        <dbReference type="ARBA" id="ARBA00022989"/>
    </source>
</evidence>
<feature type="transmembrane region" description="Helical" evidence="10">
    <location>
        <begin position="74"/>
        <end position="98"/>
    </location>
</feature>
<dbReference type="Pfam" id="PF02386">
    <property type="entry name" value="TrkH"/>
    <property type="match status" value="1"/>
</dbReference>
<feature type="transmembrane region" description="Helical" evidence="10">
    <location>
        <begin position="403"/>
        <end position="425"/>
    </location>
</feature>
<dbReference type="AlphaFoldDB" id="A0AB73T6V8"/>
<keyword evidence="7 10" id="KW-1133">Transmembrane helix</keyword>
<feature type="transmembrane region" description="Helical" evidence="10">
    <location>
        <begin position="12"/>
        <end position="31"/>
    </location>
</feature>
<comment type="subcellular location">
    <subcellularLocation>
        <location evidence="1">Cell membrane</location>
        <topology evidence="1">Multi-pass membrane protein</topology>
    </subcellularLocation>
</comment>
<evidence type="ECO:0000256" key="4">
    <source>
        <dbReference type="ARBA" id="ARBA00022538"/>
    </source>
</evidence>
<reference evidence="11 12" key="1">
    <citation type="submission" date="2018-05" db="EMBL/GenBank/DDBJ databases">
        <authorList>
            <person name="Goeker M."/>
            <person name="Huntemann M."/>
            <person name="Clum A."/>
            <person name="Pillay M."/>
            <person name="Palaniappan K."/>
            <person name="Varghese N."/>
            <person name="Mikhailova N."/>
            <person name="Stamatis D."/>
            <person name="Reddy T."/>
            <person name="Daum C."/>
            <person name="Shapiro N."/>
            <person name="Ivanova N."/>
            <person name="Kyrpides N."/>
            <person name="Woyke T."/>
        </authorList>
    </citation>
    <scope>NUCLEOTIDE SEQUENCE [LARGE SCALE GENOMIC DNA]</scope>
    <source>
        <strain evidence="11 12">DSM 26524</strain>
    </source>
</reference>
<dbReference type="GO" id="GO:0005886">
    <property type="term" value="C:plasma membrane"/>
    <property type="evidence" value="ECO:0007669"/>
    <property type="project" value="UniProtKB-SubCell"/>
</dbReference>
<feature type="transmembrane region" description="Helical" evidence="10">
    <location>
        <begin position="157"/>
        <end position="174"/>
    </location>
</feature>
<name>A0AB73T6V8_9FIRM</name>
<evidence type="ECO:0000256" key="1">
    <source>
        <dbReference type="ARBA" id="ARBA00004651"/>
    </source>
</evidence>
<evidence type="ECO:0000256" key="9">
    <source>
        <dbReference type="ARBA" id="ARBA00023136"/>
    </source>
</evidence>
<feature type="transmembrane region" description="Helical" evidence="10">
    <location>
        <begin position="194"/>
        <end position="213"/>
    </location>
</feature>
<dbReference type="PANTHER" id="PTHR32024">
    <property type="entry name" value="TRK SYSTEM POTASSIUM UPTAKE PROTEIN TRKG-RELATED"/>
    <property type="match status" value="1"/>
</dbReference>
<dbReference type="PANTHER" id="PTHR32024:SF1">
    <property type="entry name" value="KTR SYSTEM POTASSIUM UPTAKE PROTEIN B"/>
    <property type="match status" value="1"/>
</dbReference>
<feature type="transmembrane region" description="Helical" evidence="10">
    <location>
        <begin position="347"/>
        <end position="372"/>
    </location>
</feature>
<dbReference type="Proteomes" id="UP000245412">
    <property type="component" value="Unassembled WGS sequence"/>
</dbReference>
<feature type="transmembrane region" description="Helical" evidence="10">
    <location>
        <begin position="298"/>
        <end position="326"/>
    </location>
</feature>
<sequence>MKMFYKKLTQTQMIAIGFFLIIITGTLLLTLPAASRSGQSAGFLNALFTATSASCVTGLVVGDTFQTWTLFGQIVIIVMIQIGGLGFMTVGVFFSILLRRKIGLRTRGILQESVNTLQIGGIVRLVKRIVIGTAVFEVTGAVLLCTRFIPRFGWGRGIYYGIFHSISAFCNAGFDLMGEGAPYVSFTGYADDWVINITIMALIVVGGIGFLVWDDIYTNKWKIRKYRLHTKIVLSATGVLIFGGAALFLLFENSHLMDGMSVHGKVLSSLFSSVTARTAGFNTIDTAALQESSKMLTIILMFIGGSPGSTAGGVKTTTMVVLLMYLKANVKKENSCNIFKRSLEAETIKKASAVFCTNLFLAIAAVVAITAIQPISLTDTAFEVFSAIGTVGMSTGITRELTAVSRCIIIFLMYCGRIGSLSFALSFRSNKIITPVSQPVERITIG</sequence>
<evidence type="ECO:0000256" key="3">
    <source>
        <dbReference type="ARBA" id="ARBA00022475"/>
    </source>
</evidence>
<keyword evidence="12" id="KW-1185">Reference proteome</keyword>
<dbReference type="RefSeq" id="WP_109625411.1">
    <property type="nucleotide sequence ID" value="NZ_CABJAT010000007.1"/>
</dbReference>
<keyword evidence="8" id="KW-0406">Ion transport</keyword>
<dbReference type="InterPro" id="IPR004772">
    <property type="entry name" value="TrkH"/>
</dbReference>
<proteinExistence type="predicted"/>
<evidence type="ECO:0000256" key="5">
    <source>
        <dbReference type="ARBA" id="ARBA00022692"/>
    </source>
</evidence>
<evidence type="ECO:0000256" key="8">
    <source>
        <dbReference type="ARBA" id="ARBA00023065"/>
    </source>
</evidence>
<organism evidence="11 12">
    <name type="scientific">Murimonas intestini</name>
    <dbReference type="NCBI Taxonomy" id="1337051"/>
    <lineage>
        <taxon>Bacteria</taxon>
        <taxon>Bacillati</taxon>
        <taxon>Bacillota</taxon>
        <taxon>Clostridia</taxon>
        <taxon>Lachnospirales</taxon>
        <taxon>Lachnospiraceae</taxon>
        <taxon>Murimonas</taxon>
    </lineage>
</organism>
<dbReference type="EMBL" id="QGGY01000003">
    <property type="protein sequence ID" value="PWJ77301.1"/>
    <property type="molecule type" value="Genomic_DNA"/>
</dbReference>
<comment type="caution">
    <text evidence="11">The sequence shown here is derived from an EMBL/GenBank/DDBJ whole genome shotgun (WGS) entry which is preliminary data.</text>
</comment>
<keyword evidence="5 10" id="KW-0812">Transmembrane</keyword>
<evidence type="ECO:0000313" key="11">
    <source>
        <dbReference type="EMBL" id="PWJ77301.1"/>
    </source>
</evidence>